<dbReference type="AlphaFoldDB" id="A0A398CDQ3"/>
<evidence type="ECO:0000313" key="2">
    <source>
        <dbReference type="EMBL" id="RIE00843.1"/>
    </source>
</evidence>
<keyword evidence="3" id="KW-1185">Reference proteome</keyword>
<dbReference type="GO" id="GO:0004622">
    <property type="term" value="F:phosphatidylcholine lysophospholipase activity"/>
    <property type="evidence" value="ECO:0007669"/>
    <property type="project" value="TreeGrafter"/>
</dbReference>
<dbReference type="InterPro" id="IPR051532">
    <property type="entry name" value="Ester_Hydrolysis_Enzymes"/>
</dbReference>
<dbReference type="Pfam" id="PF13472">
    <property type="entry name" value="Lipase_GDSL_2"/>
    <property type="match status" value="1"/>
</dbReference>
<dbReference type="InterPro" id="IPR036514">
    <property type="entry name" value="SGNH_hydro_sf"/>
</dbReference>
<name>A0A398CDQ3_9BACL</name>
<comment type="caution">
    <text evidence="2">The sequence shown here is derived from an EMBL/GenBank/DDBJ whole genome shotgun (WGS) entry which is preliminary data.</text>
</comment>
<sequence>MMTERIAMIKPGKFGSAAAADGRRDEFDYGNEVILTHGVSVDFVFIGDSITHMWELNAYFARGGKFVVNRGIGGDITSHALRRFDADVVQLKPKHVVIKIGINNFWELEAWIAADRKPADAIADGAAADIGAMIRKAKDAGITPVVCSVLPTNMPFTGHDAERNRGVNRLNAVLRKIAGVEGAIYVDYHSRMLSEDGTKLRDGLADDGIHPHVAGYDIMADALREELSKHGISF</sequence>
<reference evidence="2 3" key="1">
    <citation type="submission" date="2018-09" db="EMBL/GenBank/DDBJ databases">
        <title>Cohnella cavernae sp. nov., isolated from a karst cave.</title>
        <authorList>
            <person name="Zhu H."/>
        </authorList>
    </citation>
    <scope>NUCLEOTIDE SEQUENCE [LARGE SCALE GENOMIC DNA]</scope>
    <source>
        <strain evidence="2 3">K2E09-144</strain>
    </source>
</reference>
<dbReference type="InterPro" id="IPR013830">
    <property type="entry name" value="SGNH_hydro"/>
</dbReference>
<evidence type="ECO:0000313" key="3">
    <source>
        <dbReference type="Proteomes" id="UP000266340"/>
    </source>
</evidence>
<proteinExistence type="predicted"/>
<dbReference type="SUPFAM" id="SSF52266">
    <property type="entry name" value="SGNH hydrolase"/>
    <property type="match status" value="1"/>
</dbReference>
<evidence type="ECO:0000259" key="1">
    <source>
        <dbReference type="Pfam" id="PF13472"/>
    </source>
</evidence>
<dbReference type="Proteomes" id="UP000266340">
    <property type="component" value="Unassembled WGS sequence"/>
</dbReference>
<gene>
    <name evidence="2" type="ORF">D3H35_26815</name>
</gene>
<accession>A0A398CDQ3</accession>
<dbReference type="EMBL" id="QXJM01000048">
    <property type="protein sequence ID" value="RIE00843.1"/>
    <property type="molecule type" value="Genomic_DNA"/>
</dbReference>
<dbReference type="OrthoDB" id="2513075at2"/>
<feature type="domain" description="SGNH hydrolase-type esterase" evidence="1">
    <location>
        <begin position="45"/>
        <end position="218"/>
    </location>
</feature>
<protein>
    <submittedName>
        <fullName evidence="2">G-D-S-L family lipolytic protein</fullName>
    </submittedName>
</protein>
<dbReference type="PANTHER" id="PTHR30383:SF5">
    <property type="entry name" value="SGNH HYDROLASE-TYPE ESTERASE DOMAIN-CONTAINING PROTEIN"/>
    <property type="match status" value="1"/>
</dbReference>
<organism evidence="2 3">
    <name type="scientific">Cohnella faecalis</name>
    <dbReference type="NCBI Taxonomy" id="2315694"/>
    <lineage>
        <taxon>Bacteria</taxon>
        <taxon>Bacillati</taxon>
        <taxon>Bacillota</taxon>
        <taxon>Bacilli</taxon>
        <taxon>Bacillales</taxon>
        <taxon>Paenibacillaceae</taxon>
        <taxon>Cohnella</taxon>
    </lineage>
</organism>
<dbReference type="PANTHER" id="PTHR30383">
    <property type="entry name" value="THIOESTERASE 1/PROTEASE 1/LYSOPHOSPHOLIPASE L1"/>
    <property type="match status" value="1"/>
</dbReference>
<dbReference type="Gene3D" id="3.40.50.1110">
    <property type="entry name" value="SGNH hydrolase"/>
    <property type="match status" value="1"/>
</dbReference>